<reference evidence="7" key="1">
    <citation type="submission" date="2020-09" db="EMBL/GenBank/DDBJ databases">
        <authorList>
            <person name="Kikuchi T."/>
        </authorList>
    </citation>
    <scope>NUCLEOTIDE SEQUENCE</scope>
    <source>
        <strain evidence="7">SH1</strain>
    </source>
</reference>
<keyword evidence="4" id="KW-0560">Oxidoreductase</keyword>
<dbReference type="InterPro" id="IPR000668">
    <property type="entry name" value="Peptidase_C1A_C"/>
</dbReference>
<dbReference type="PROSITE" id="PS00639">
    <property type="entry name" value="THIOL_PROTEASE_HIS"/>
    <property type="match status" value="1"/>
</dbReference>
<evidence type="ECO:0000313" key="7">
    <source>
        <dbReference type="EMBL" id="CAD5225434.1"/>
    </source>
</evidence>
<dbReference type="SMART" id="SM00645">
    <property type="entry name" value="Pept_C1"/>
    <property type="match status" value="1"/>
</dbReference>
<keyword evidence="3" id="KW-0788">Thiol protease</keyword>
<dbReference type="Pfam" id="PF00112">
    <property type="entry name" value="Peptidase_C1"/>
    <property type="match status" value="1"/>
</dbReference>
<dbReference type="Gene3D" id="3.90.70.10">
    <property type="entry name" value="Cysteine proteinases"/>
    <property type="match status" value="1"/>
</dbReference>
<proteinExistence type="predicted"/>
<dbReference type="AlphaFoldDB" id="A0A811LE42"/>
<dbReference type="Gene3D" id="3.40.50.720">
    <property type="entry name" value="NAD(P)-binding Rossmann-like Domain"/>
    <property type="match status" value="1"/>
</dbReference>
<dbReference type="PROSITE" id="PS00061">
    <property type="entry name" value="ADH_SHORT"/>
    <property type="match status" value="1"/>
</dbReference>
<protein>
    <recommendedName>
        <fullName evidence="6">Peptidase C1A papain C-terminal domain-containing protein</fullName>
    </recommendedName>
</protein>
<keyword evidence="1" id="KW-0645">Protease</keyword>
<dbReference type="PANTHER" id="PTHR43975">
    <property type="entry name" value="ZGC:101858"/>
    <property type="match status" value="1"/>
</dbReference>
<keyword evidence="8" id="KW-1185">Reference proteome</keyword>
<name>A0A811LE42_9BILA</name>
<dbReference type="GO" id="GO:0016491">
    <property type="term" value="F:oxidoreductase activity"/>
    <property type="evidence" value="ECO:0007669"/>
    <property type="project" value="UniProtKB-KW"/>
</dbReference>
<dbReference type="EMBL" id="CAJFCW020000005">
    <property type="protein sequence ID" value="CAG9120877.1"/>
    <property type="molecule type" value="Genomic_DNA"/>
</dbReference>
<evidence type="ECO:0000256" key="2">
    <source>
        <dbReference type="ARBA" id="ARBA00022801"/>
    </source>
</evidence>
<evidence type="ECO:0000256" key="5">
    <source>
        <dbReference type="SAM" id="MobiDB-lite"/>
    </source>
</evidence>
<dbReference type="SUPFAM" id="SSF54001">
    <property type="entry name" value="Cysteine proteinases"/>
    <property type="match status" value="1"/>
</dbReference>
<dbReference type="PRINTS" id="PR00081">
    <property type="entry name" value="GDHRDH"/>
</dbReference>
<sequence>MTFANKVVIITGSSSGIGKEAALLFAKKGANVVIHGQNEDRLNETAKEIIKASSSDKVLLITGPIQNEKTWKTIAFETVKKFGRIDVLVNNAGSSNSDTNPKSLECLQACIDVNVKSVIGMTEACIPYLKKTKGNIINISSGLATKIGPATPMYAISKAALEHYTRHAAFEYAEFGVRVNNVAPGITETPFHTRNSKSSNGRIPSGLESAAKNVPLHRMGSAKESAQMIVFAASNRCKPAPLTGRALVDSINKKGLFEAVYDPEALNTRTLGLKIDPNRAVPINNFGFSNDFPTEFDVATNWPEYEFDVATNYPECADIVNNIRDQSKCGSCWAVSAAGAISDRICVATNGSVKVSISSYQAAACAGGDGCIASTIDAAFDTFITNGIPTGSENDKKEGCQPYPFEHCAHGPHSTTYPQCSSLPAYKANQCYHTCQPGYNKSYEDDLYFGTGYHSVESEADAQKAIMANGTLILGFNAYESFLYYNSGIYKPISGEKYYGWHAVRLIGWGEEGESKYWKLANSWNEEWGLNGFFKLDKTETVKILAVDIDTERIPQH</sequence>
<dbReference type="GO" id="GO:0006508">
    <property type="term" value="P:proteolysis"/>
    <property type="evidence" value="ECO:0007669"/>
    <property type="project" value="UniProtKB-KW"/>
</dbReference>
<feature type="region of interest" description="Disordered" evidence="5">
    <location>
        <begin position="188"/>
        <end position="207"/>
    </location>
</feature>
<dbReference type="GO" id="GO:0008234">
    <property type="term" value="F:cysteine-type peptidase activity"/>
    <property type="evidence" value="ECO:0007669"/>
    <property type="project" value="UniProtKB-KW"/>
</dbReference>
<dbReference type="SUPFAM" id="SSF51735">
    <property type="entry name" value="NAD(P)-binding Rossmann-fold domains"/>
    <property type="match status" value="1"/>
</dbReference>
<dbReference type="Proteomes" id="UP000614601">
    <property type="component" value="Unassembled WGS sequence"/>
</dbReference>
<dbReference type="PANTHER" id="PTHR43975:SF2">
    <property type="entry name" value="EG:BACR7A4.14 PROTEIN-RELATED"/>
    <property type="match status" value="1"/>
</dbReference>
<dbReference type="FunFam" id="3.40.50.720:FF:000084">
    <property type="entry name" value="Short-chain dehydrogenase reductase"/>
    <property type="match status" value="1"/>
</dbReference>
<dbReference type="EMBL" id="CAJFDH010000005">
    <property type="protein sequence ID" value="CAD5225434.1"/>
    <property type="molecule type" value="Genomic_DNA"/>
</dbReference>
<evidence type="ECO:0000313" key="8">
    <source>
        <dbReference type="Proteomes" id="UP000614601"/>
    </source>
</evidence>
<keyword evidence="2" id="KW-0378">Hydrolase</keyword>
<dbReference type="InterPro" id="IPR038765">
    <property type="entry name" value="Papain-like_cys_pep_sf"/>
</dbReference>
<organism evidence="7 8">
    <name type="scientific">Bursaphelenchus okinawaensis</name>
    <dbReference type="NCBI Taxonomy" id="465554"/>
    <lineage>
        <taxon>Eukaryota</taxon>
        <taxon>Metazoa</taxon>
        <taxon>Ecdysozoa</taxon>
        <taxon>Nematoda</taxon>
        <taxon>Chromadorea</taxon>
        <taxon>Rhabditida</taxon>
        <taxon>Tylenchina</taxon>
        <taxon>Tylenchomorpha</taxon>
        <taxon>Aphelenchoidea</taxon>
        <taxon>Aphelenchoididae</taxon>
        <taxon>Bursaphelenchus</taxon>
    </lineage>
</organism>
<dbReference type="InterPro" id="IPR025660">
    <property type="entry name" value="Pept_his_AS"/>
</dbReference>
<accession>A0A811LE42</accession>
<comment type="caution">
    <text evidence="7">The sequence shown here is derived from an EMBL/GenBank/DDBJ whole genome shotgun (WGS) entry which is preliminary data.</text>
</comment>
<dbReference type="PRINTS" id="PR00080">
    <property type="entry name" value="SDRFAMILY"/>
</dbReference>
<dbReference type="InterPro" id="IPR020904">
    <property type="entry name" value="Sc_DH/Rdtase_CS"/>
</dbReference>
<evidence type="ECO:0000256" key="3">
    <source>
        <dbReference type="ARBA" id="ARBA00022807"/>
    </source>
</evidence>
<feature type="compositionally biased region" description="Polar residues" evidence="5">
    <location>
        <begin position="190"/>
        <end position="202"/>
    </location>
</feature>
<dbReference type="InterPro" id="IPR036291">
    <property type="entry name" value="NAD(P)-bd_dom_sf"/>
</dbReference>
<evidence type="ECO:0000256" key="4">
    <source>
        <dbReference type="ARBA" id="ARBA00023002"/>
    </source>
</evidence>
<evidence type="ECO:0000256" key="1">
    <source>
        <dbReference type="ARBA" id="ARBA00022670"/>
    </source>
</evidence>
<dbReference type="Pfam" id="PF00106">
    <property type="entry name" value="adh_short"/>
    <property type="match status" value="1"/>
</dbReference>
<evidence type="ECO:0000259" key="6">
    <source>
        <dbReference type="SMART" id="SM00645"/>
    </source>
</evidence>
<gene>
    <name evidence="7" type="ORF">BOKJ2_LOCUS11576</name>
</gene>
<dbReference type="OrthoDB" id="47007at2759"/>
<dbReference type="PROSITE" id="PS00139">
    <property type="entry name" value="THIOL_PROTEASE_CYS"/>
    <property type="match status" value="1"/>
</dbReference>
<dbReference type="Proteomes" id="UP000783686">
    <property type="component" value="Unassembled WGS sequence"/>
</dbReference>
<feature type="domain" description="Peptidase C1A papain C-terminal" evidence="6">
    <location>
        <begin position="303"/>
        <end position="553"/>
    </location>
</feature>
<dbReference type="InterPro" id="IPR002347">
    <property type="entry name" value="SDR_fam"/>
</dbReference>
<dbReference type="InterPro" id="IPR000169">
    <property type="entry name" value="Pept_cys_AS"/>
</dbReference>